<name>A0ABQ7AJU3_BRACR</name>
<evidence type="ECO:0008006" key="4">
    <source>
        <dbReference type="Google" id="ProtNLM"/>
    </source>
</evidence>
<keyword evidence="3" id="KW-1185">Reference proteome</keyword>
<gene>
    <name evidence="2" type="ORF">DY000_02052707</name>
</gene>
<evidence type="ECO:0000313" key="2">
    <source>
        <dbReference type="EMBL" id="KAF3497962.1"/>
    </source>
</evidence>
<organism evidence="2 3">
    <name type="scientific">Brassica cretica</name>
    <name type="common">Mustard</name>
    <dbReference type="NCBI Taxonomy" id="69181"/>
    <lineage>
        <taxon>Eukaryota</taxon>
        <taxon>Viridiplantae</taxon>
        <taxon>Streptophyta</taxon>
        <taxon>Embryophyta</taxon>
        <taxon>Tracheophyta</taxon>
        <taxon>Spermatophyta</taxon>
        <taxon>Magnoliopsida</taxon>
        <taxon>eudicotyledons</taxon>
        <taxon>Gunneridae</taxon>
        <taxon>Pentapetalae</taxon>
        <taxon>rosids</taxon>
        <taxon>malvids</taxon>
        <taxon>Brassicales</taxon>
        <taxon>Brassicaceae</taxon>
        <taxon>Brassiceae</taxon>
        <taxon>Brassica</taxon>
    </lineage>
</organism>
<sequence>MSGLATHIILSYIRMRRMRVVVPCTESVVCGLASHTSLGDSLVAHPSFFPLKDHRWRAPELSPRFVSDVTVNRDEVTRTRIGTTTFATTNHHGHRSTPPPAANHWGDSSHVTVQPHSGRRSHRHQPYASCLVFVSFRSGVTRARAKAKP</sequence>
<feature type="region of interest" description="Disordered" evidence="1">
    <location>
        <begin position="88"/>
        <end position="124"/>
    </location>
</feature>
<comment type="caution">
    <text evidence="2">The sequence shown here is derived from an EMBL/GenBank/DDBJ whole genome shotgun (WGS) entry which is preliminary data.</text>
</comment>
<dbReference type="Proteomes" id="UP000266723">
    <property type="component" value="Unassembled WGS sequence"/>
</dbReference>
<evidence type="ECO:0000256" key="1">
    <source>
        <dbReference type="SAM" id="MobiDB-lite"/>
    </source>
</evidence>
<dbReference type="EMBL" id="QGKV02002055">
    <property type="protein sequence ID" value="KAF3497962.1"/>
    <property type="molecule type" value="Genomic_DNA"/>
</dbReference>
<protein>
    <recommendedName>
        <fullName evidence="4">Secreted protein</fullName>
    </recommendedName>
</protein>
<reference evidence="2 3" key="1">
    <citation type="journal article" date="2020" name="BMC Genomics">
        <title>Intraspecific diversification of the crop wild relative Brassica cretica Lam. using demographic model selection.</title>
        <authorList>
            <person name="Kioukis A."/>
            <person name="Michalopoulou V.A."/>
            <person name="Briers L."/>
            <person name="Pirintsos S."/>
            <person name="Studholme D.J."/>
            <person name="Pavlidis P."/>
            <person name="Sarris P.F."/>
        </authorList>
    </citation>
    <scope>NUCLEOTIDE SEQUENCE [LARGE SCALE GENOMIC DNA]</scope>
    <source>
        <strain evidence="3">cv. PFS-1207/04</strain>
    </source>
</reference>
<evidence type="ECO:0000313" key="3">
    <source>
        <dbReference type="Proteomes" id="UP000266723"/>
    </source>
</evidence>
<proteinExistence type="predicted"/>
<accession>A0ABQ7AJU3</accession>